<gene>
    <name evidence="2" type="ORF">TrLO_g205</name>
</gene>
<dbReference type="AlphaFoldDB" id="A0A9W6ZLN3"/>
<feature type="region of interest" description="Disordered" evidence="1">
    <location>
        <begin position="155"/>
        <end position="174"/>
    </location>
</feature>
<reference evidence="3" key="1">
    <citation type="journal article" date="2023" name="Commun. Biol.">
        <title>Genome analysis of Parmales, the sister group of diatoms, reveals the evolutionary specialization of diatoms from phago-mixotrophs to photoautotrophs.</title>
        <authorList>
            <person name="Ban H."/>
            <person name="Sato S."/>
            <person name="Yoshikawa S."/>
            <person name="Yamada K."/>
            <person name="Nakamura Y."/>
            <person name="Ichinomiya M."/>
            <person name="Sato N."/>
            <person name="Blanc-Mathieu R."/>
            <person name="Endo H."/>
            <person name="Kuwata A."/>
            <person name="Ogata H."/>
        </authorList>
    </citation>
    <scope>NUCLEOTIDE SEQUENCE [LARGE SCALE GENOMIC DNA]</scope>
    <source>
        <strain evidence="3">NIES 3700</strain>
    </source>
</reference>
<evidence type="ECO:0000313" key="3">
    <source>
        <dbReference type="Proteomes" id="UP001165122"/>
    </source>
</evidence>
<dbReference type="EMBL" id="BRXW01000425">
    <property type="protein sequence ID" value="GMH53557.1"/>
    <property type="molecule type" value="Genomic_DNA"/>
</dbReference>
<evidence type="ECO:0000313" key="2">
    <source>
        <dbReference type="EMBL" id="GMH53557.1"/>
    </source>
</evidence>
<feature type="compositionally biased region" description="Acidic residues" evidence="1">
    <location>
        <begin position="390"/>
        <end position="409"/>
    </location>
</feature>
<dbReference type="Proteomes" id="UP001165122">
    <property type="component" value="Unassembled WGS sequence"/>
</dbReference>
<name>A0A9W6ZLN3_9STRA</name>
<accession>A0A9W6ZLN3</accession>
<comment type="caution">
    <text evidence="2">The sequence shown here is derived from an EMBL/GenBank/DDBJ whole genome shotgun (WGS) entry which is preliminary data.</text>
</comment>
<sequence>MSQTYPLPLPLPICEVTLGNCLSFLTLKTIVNLPPVSKSFYAAFYSPTPNTNILHPKQVIELAFRPRKSLTSKATGESWYRLLNEYQCMGNDEKGNEKENEKENEEEVVVVEKKRKKRKVVVDAPEGHVKCTCGVIVPKSNLEIHLARKNCPLILQPQSAPPSPPSPRPQTPPPPLISVLSRYLLLQTYLLSTFPQKIRQKKWHLQTHPLTTCLICSEDMDLSIDRNGEWITDDKGYDNEVKRRSKMANYDLPPKQTCKFNMPMEPLPDEYFIFGGSCGECGFEVNRVYGKCRDCGPWCTKIGPNFLTEMCKVDGCWRGVTCGSHAGNLCECDKCGGRVCGSKCLEEMGREMWCVDCYDEYVGEEEEEGSEEGEGEWVGEDRGNFMIADVGEEDEDEKEFDDDEDEGGEEGWGGNEFEEDY</sequence>
<proteinExistence type="predicted"/>
<feature type="compositionally biased region" description="Pro residues" evidence="1">
    <location>
        <begin position="159"/>
        <end position="174"/>
    </location>
</feature>
<protein>
    <submittedName>
        <fullName evidence="2">Uncharacterized protein</fullName>
    </submittedName>
</protein>
<dbReference type="OrthoDB" id="10457364at2759"/>
<evidence type="ECO:0000256" key="1">
    <source>
        <dbReference type="SAM" id="MobiDB-lite"/>
    </source>
</evidence>
<organism evidence="2 3">
    <name type="scientific">Triparma laevis f. longispina</name>
    <dbReference type="NCBI Taxonomy" id="1714387"/>
    <lineage>
        <taxon>Eukaryota</taxon>
        <taxon>Sar</taxon>
        <taxon>Stramenopiles</taxon>
        <taxon>Ochrophyta</taxon>
        <taxon>Bolidophyceae</taxon>
        <taxon>Parmales</taxon>
        <taxon>Triparmaceae</taxon>
        <taxon>Triparma</taxon>
    </lineage>
</organism>
<keyword evidence="3" id="KW-1185">Reference proteome</keyword>
<feature type="region of interest" description="Disordered" evidence="1">
    <location>
        <begin position="389"/>
        <end position="421"/>
    </location>
</feature>